<proteinExistence type="predicted"/>
<evidence type="ECO:0000256" key="1">
    <source>
        <dbReference type="SAM" id="MobiDB-lite"/>
    </source>
</evidence>
<name>A0ABQ9UL51_SAGOE</name>
<reference evidence="2 3" key="1">
    <citation type="submission" date="2023-05" db="EMBL/GenBank/DDBJ databases">
        <title>B98-5 Cell Line De Novo Hybrid Assembly: An Optical Mapping Approach.</title>
        <authorList>
            <person name="Kananen K."/>
            <person name="Auerbach J.A."/>
            <person name="Kautto E."/>
            <person name="Blachly J.S."/>
        </authorList>
    </citation>
    <scope>NUCLEOTIDE SEQUENCE [LARGE SCALE GENOMIC DNA]</scope>
    <source>
        <strain evidence="2">B95-8</strain>
        <tissue evidence="2">Cell line</tissue>
    </source>
</reference>
<accession>A0ABQ9UL51</accession>
<organism evidence="2 3">
    <name type="scientific">Saguinus oedipus</name>
    <name type="common">Cotton-top tamarin</name>
    <name type="synonym">Oedipomidas oedipus</name>
    <dbReference type="NCBI Taxonomy" id="9490"/>
    <lineage>
        <taxon>Eukaryota</taxon>
        <taxon>Metazoa</taxon>
        <taxon>Chordata</taxon>
        <taxon>Craniata</taxon>
        <taxon>Vertebrata</taxon>
        <taxon>Euteleostomi</taxon>
        <taxon>Mammalia</taxon>
        <taxon>Eutheria</taxon>
        <taxon>Euarchontoglires</taxon>
        <taxon>Primates</taxon>
        <taxon>Haplorrhini</taxon>
        <taxon>Platyrrhini</taxon>
        <taxon>Cebidae</taxon>
        <taxon>Callitrichinae</taxon>
        <taxon>Saguinus</taxon>
    </lineage>
</organism>
<feature type="compositionally biased region" description="Basic residues" evidence="1">
    <location>
        <begin position="7"/>
        <end position="23"/>
    </location>
</feature>
<evidence type="ECO:0000313" key="3">
    <source>
        <dbReference type="Proteomes" id="UP001266305"/>
    </source>
</evidence>
<comment type="caution">
    <text evidence="2">The sequence shown here is derived from an EMBL/GenBank/DDBJ whole genome shotgun (WGS) entry which is preliminary data.</text>
</comment>
<protein>
    <submittedName>
        <fullName evidence="2">Uncharacterized protein</fullName>
    </submittedName>
</protein>
<evidence type="ECO:0000313" key="2">
    <source>
        <dbReference type="EMBL" id="KAK2097524.1"/>
    </source>
</evidence>
<keyword evidence="3" id="KW-1185">Reference proteome</keyword>
<dbReference type="EMBL" id="JASSZA010000011">
    <property type="protein sequence ID" value="KAK2097524.1"/>
    <property type="molecule type" value="Genomic_DNA"/>
</dbReference>
<dbReference type="Proteomes" id="UP001266305">
    <property type="component" value="Unassembled WGS sequence"/>
</dbReference>
<feature type="region of interest" description="Disordered" evidence="1">
    <location>
        <begin position="1"/>
        <end position="28"/>
    </location>
</feature>
<gene>
    <name evidence="2" type="ORF">P7K49_022975</name>
</gene>
<sequence>MAESKAAYKRQRWEMRKKKRVPGRHMSEEPAQKRLYLAFWRADSGPHSVPVRNSSCIPSENTEKTKVNMAAAQRHHCSALPCSPYLMADPSGPLMACPPPPPSGCCLGAPPFPSECLLAHLPPTSASDDLNLYTIPPECLLTPLPASTEDDL</sequence>